<dbReference type="VEuPathDB" id="FungiDB:MAN_02891"/>
<dbReference type="EMBL" id="AZNF01000003">
    <property type="protein sequence ID" value="KID68035.1"/>
    <property type="molecule type" value="Genomic_DNA"/>
</dbReference>
<feature type="domain" description="C2H2-type" evidence="2">
    <location>
        <begin position="395"/>
        <end position="425"/>
    </location>
</feature>
<dbReference type="GO" id="GO:0003677">
    <property type="term" value="F:DNA binding"/>
    <property type="evidence" value="ECO:0007669"/>
    <property type="project" value="UniProtKB-KW"/>
</dbReference>
<name>A0A0B4F1M3_METAF</name>
<feature type="region of interest" description="Disordered" evidence="1">
    <location>
        <begin position="292"/>
        <end position="311"/>
    </location>
</feature>
<evidence type="ECO:0000313" key="4">
    <source>
        <dbReference type="Proteomes" id="UP000031186"/>
    </source>
</evidence>
<dbReference type="SMART" id="SM00355">
    <property type="entry name" value="ZnF_C2H2"/>
    <property type="match status" value="2"/>
</dbReference>
<dbReference type="InterPro" id="IPR059095">
    <property type="entry name" value="Znf_C2H2_17_2nd"/>
</dbReference>
<organism evidence="3 4">
    <name type="scientific">Metarhizium anisopliae (strain ARSEF 549)</name>
    <dbReference type="NCBI Taxonomy" id="3151832"/>
    <lineage>
        <taxon>Eukaryota</taxon>
        <taxon>Fungi</taxon>
        <taxon>Dikarya</taxon>
        <taxon>Ascomycota</taxon>
        <taxon>Pezizomycotina</taxon>
        <taxon>Sordariomycetes</taxon>
        <taxon>Hypocreomycetidae</taxon>
        <taxon>Hypocreales</taxon>
        <taxon>Clavicipitaceae</taxon>
        <taxon>Metarhizium</taxon>
    </lineage>
</organism>
<evidence type="ECO:0000259" key="2">
    <source>
        <dbReference type="SMART" id="SM00355"/>
    </source>
</evidence>
<keyword evidence="4" id="KW-1185">Reference proteome</keyword>
<keyword evidence="3" id="KW-0238">DNA-binding</keyword>
<feature type="compositionally biased region" description="Polar residues" evidence="1">
    <location>
        <begin position="429"/>
        <end position="443"/>
    </location>
</feature>
<evidence type="ECO:0000313" key="3">
    <source>
        <dbReference type="EMBL" id="KID68035.1"/>
    </source>
</evidence>
<feature type="non-terminal residue" evidence="3">
    <location>
        <position position="1"/>
    </location>
</feature>
<feature type="domain" description="C2H2-type" evidence="2">
    <location>
        <begin position="359"/>
        <end position="385"/>
    </location>
</feature>
<protein>
    <submittedName>
        <fullName evidence="3">Zinc finger, C2H2-type/integrase, DNA-binding protein</fullName>
    </submittedName>
</protein>
<dbReference type="AlphaFoldDB" id="A0A0B4F1M3"/>
<evidence type="ECO:0000256" key="1">
    <source>
        <dbReference type="SAM" id="MobiDB-lite"/>
    </source>
</evidence>
<dbReference type="Pfam" id="PF26176">
    <property type="entry name" value="zf_C2H2_17_2"/>
    <property type="match status" value="1"/>
</dbReference>
<dbReference type="HOGENOM" id="CLU_024747_1_0_1"/>
<dbReference type="Gene3D" id="3.30.160.60">
    <property type="entry name" value="Classic Zinc Finger"/>
    <property type="match status" value="1"/>
</dbReference>
<sequence length="545" mass="58918">MASNAAAMFSFAQTEPSTDLLNGQSWGSTSESHQNFQDFPDNGSSHSGEAEDYLFTSGHTTPRGSRLEQAASMDSVWTNPRTTQSSVMAQAMARADSSRSSGSSLSQHAQLSRGNVSAFRNVSHAAATTAGTMAGMNSCLLVAADAHAVSSNAQMYWPEMGLDMNIAGGGGSAVGSGAFAVTQAGPMHMVPAHMHLGPESVLPDNSSPGSWDCFSSSISRTSSPATVDDVWLPSALSPNSSPEIVGDSPRYVEYFNANTEQTSYASLISSERKVSMASDKDTIVPKIEEGVAMPHGYPSRRHGSDGESSARDHRLYKNVTPGPDGLFHCPWEGQSSCNHKPEKLKCNYDKFVDSHLKPYRCKADSCEGARFSSTACLLRHEREAHGLHGHGDKPFLCVYEGCERAVQGNGFPRQWNLRDHMKRVHNDHGSSSGSPPATANGQSAKGRKRKTEVAEPQNGTRKATLKSMPVADSKQVSSKPLLEQWLDQRRAVEDLCRSLSKPDDARNLGQIHEMQKHLSIMAHMTSSVTSPDIRLDTNRRNYTTG</sequence>
<dbReference type="InterPro" id="IPR059009">
    <property type="entry name" value="Znf_C2H2_17_1st"/>
</dbReference>
<feature type="compositionally biased region" description="Basic and acidic residues" evidence="1">
    <location>
        <begin position="302"/>
        <end position="311"/>
    </location>
</feature>
<dbReference type="Pfam" id="PF26177">
    <property type="entry name" value="zf_C2H2_17_1st"/>
    <property type="match status" value="1"/>
</dbReference>
<comment type="caution">
    <text evidence="3">The sequence shown here is derived from an EMBL/GenBank/DDBJ whole genome shotgun (WGS) entry which is preliminary data.</text>
</comment>
<accession>A0A0B4F1M3</accession>
<proteinExistence type="predicted"/>
<dbReference type="OrthoDB" id="5062908at2759"/>
<dbReference type="InterPro" id="IPR013087">
    <property type="entry name" value="Znf_C2H2_type"/>
</dbReference>
<feature type="compositionally biased region" description="Polar residues" evidence="1">
    <location>
        <begin position="17"/>
        <end position="47"/>
    </location>
</feature>
<feature type="region of interest" description="Disordered" evidence="1">
    <location>
        <begin position="424"/>
        <end position="476"/>
    </location>
</feature>
<dbReference type="Proteomes" id="UP000031186">
    <property type="component" value="Unassembled WGS sequence"/>
</dbReference>
<gene>
    <name evidence="3" type="ORF">MAN_02891</name>
</gene>
<reference evidence="3 4" key="1">
    <citation type="journal article" date="2014" name="Proc. Natl. Acad. Sci. U.S.A.">
        <title>Trajectory and genomic determinants of fungal-pathogen speciation and host adaptation.</title>
        <authorList>
            <person name="Hu X."/>
            <person name="Xiao G."/>
            <person name="Zheng P."/>
            <person name="Shang Y."/>
            <person name="Su Y."/>
            <person name="Zhang X."/>
            <person name="Liu X."/>
            <person name="Zhan S."/>
            <person name="St Leger R.J."/>
            <person name="Wang C."/>
        </authorList>
    </citation>
    <scope>NUCLEOTIDE SEQUENCE [LARGE SCALE GENOMIC DNA]</scope>
    <source>
        <strain evidence="3 4">ARSEF 549</strain>
    </source>
</reference>
<feature type="region of interest" description="Disordered" evidence="1">
    <location>
        <begin position="17"/>
        <end position="64"/>
    </location>
</feature>